<dbReference type="RefSeq" id="WP_378039766.1">
    <property type="nucleotide sequence ID" value="NZ_JBHLWH010000001.1"/>
</dbReference>
<accession>A0ABV6F0D6</accession>
<keyword evidence="1 3" id="KW-0378">Hydrolase</keyword>
<reference evidence="3 4" key="1">
    <citation type="submission" date="2024-09" db="EMBL/GenBank/DDBJ databases">
        <authorList>
            <person name="Sun Q."/>
            <person name="Mori K."/>
        </authorList>
    </citation>
    <scope>NUCLEOTIDE SEQUENCE [LARGE SCALE GENOMIC DNA]</scope>
    <source>
        <strain evidence="3 4">CCM 7609</strain>
    </source>
</reference>
<dbReference type="InterPro" id="IPR050266">
    <property type="entry name" value="AB_hydrolase_sf"/>
</dbReference>
<dbReference type="PANTHER" id="PTHR43798:SF31">
    <property type="entry name" value="AB HYDROLASE SUPERFAMILY PROTEIN YCLE"/>
    <property type="match status" value="1"/>
</dbReference>
<gene>
    <name evidence="3" type="ORF">ACFFIO_00480</name>
</gene>
<keyword evidence="4" id="KW-1185">Reference proteome</keyword>
<dbReference type="SUPFAM" id="SSF53474">
    <property type="entry name" value="alpha/beta-Hydrolases"/>
    <property type="match status" value="1"/>
</dbReference>
<dbReference type="InterPro" id="IPR029058">
    <property type="entry name" value="AB_hydrolase_fold"/>
</dbReference>
<dbReference type="PRINTS" id="PR00111">
    <property type="entry name" value="ABHYDROLASE"/>
</dbReference>
<organism evidence="3 4">
    <name type="scientific">Citricoccus parietis</name>
    <dbReference type="NCBI Taxonomy" id="592307"/>
    <lineage>
        <taxon>Bacteria</taxon>
        <taxon>Bacillati</taxon>
        <taxon>Actinomycetota</taxon>
        <taxon>Actinomycetes</taxon>
        <taxon>Micrococcales</taxon>
        <taxon>Micrococcaceae</taxon>
        <taxon>Citricoccus</taxon>
    </lineage>
</organism>
<dbReference type="GO" id="GO:0016787">
    <property type="term" value="F:hydrolase activity"/>
    <property type="evidence" value="ECO:0007669"/>
    <property type="project" value="UniProtKB-KW"/>
</dbReference>
<dbReference type="EMBL" id="JBHLWH010000001">
    <property type="protein sequence ID" value="MFC0246976.1"/>
    <property type="molecule type" value="Genomic_DNA"/>
</dbReference>
<dbReference type="Proteomes" id="UP001589766">
    <property type="component" value="Unassembled WGS sequence"/>
</dbReference>
<dbReference type="Pfam" id="PF12697">
    <property type="entry name" value="Abhydrolase_6"/>
    <property type="match status" value="1"/>
</dbReference>
<sequence length="293" mass="32230">MTSYPPLPETPARAGAAITERTVEASGFQTRVLEAGDRNAPAVLLLHDGAWGASADVTWSRMIPLLAQDRYVVAPDMLGYGDADKAVFLDRSSHSFRIKHLTALLTTLGLTDPIDVVGNSFGGAVALRALVAPGAFPIRSAVSIAGSGGPWRTETAIRELSEWDGTREDLARVTGLLIDRTPHFEEMLDSRLHWASQPGHVRAVRAPTGLVPDRLRVRVDDPWPEQLQGCLTPTLLVRCTRDELLEKEWATHVAEAHPHAQVVEIDHRHSPNVDLPDETTEIIRAFWTTNRFL</sequence>
<dbReference type="InterPro" id="IPR000073">
    <property type="entry name" value="AB_hydrolase_1"/>
</dbReference>
<evidence type="ECO:0000256" key="1">
    <source>
        <dbReference type="ARBA" id="ARBA00022801"/>
    </source>
</evidence>
<comment type="caution">
    <text evidence="3">The sequence shown here is derived from an EMBL/GenBank/DDBJ whole genome shotgun (WGS) entry which is preliminary data.</text>
</comment>
<name>A0ABV6F0D6_9MICC</name>
<proteinExistence type="predicted"/>
<evidence type="ECO:0000259" key="2">
    <source>
        <dbReference type="Pfam" id="PF12697"/>
    </source>
</evidence>
<evidence type="ECO:0000313" key="3">
    <source>
        <dbReference type="EMBL" id="MFC0246976.1"/>
    </source>
</evidence>
<evidence type="ECO:0000313" key="4">
    <source>
        <dbReference type="Proteomes" id="UP001589766"/>
    </source>
</evidence>
<dbReference type="Gene3D" id="3.40.50.1820">
    <property type="entry name" value="alpha/beta hydrolase"/>
    <property type="match status" value="1"/>
</dbReference>
<feature type="domain" description="AB hydrolase-1" evidence="2">
    <location>
        <begin position="43"/>
        <end position="279"/>
    </location>
</feature>
<dbReference type="PANTHER" id="PTHR43798">
    <property type="entry name" value="MONOACYLGLYCEROL LIPASE"/>
    <property type="match status" value="1"/>
</dbReference>
<protein>
    <submittedName>
        <fullName evidence="3">Alpha/beta fold hydrolase</fullName>
    </submittedName>
</protein>